<dbReference type="EMBL" id="JACXSI010000003">
    <property type="protein sequence ID" value="MBD3107183.1"/>
    <property type="molecule type" value="Genomic_DNA"/>
</dbReference>
<dbReference type="Proteomes" id="UP000602076">
    <property type="component" value="Unassembled WGS sequence"/>
</dbReference>
<evidence type="ECO:0000259" key="1">
    <source>
        <dbReference type="PROSITE" id="PS50943"/>
    </source>
</evidence>
<organism evidence="2 3">
    <name type="scientific">Peribacillus faecalis</name>
    <dbReference type="NCBI Taxonomy" id="2772559"/>
    <lineage>
        <taxon>Bacteria</taxon>
        <taxon>Bacillati</taxon>
        <taxon>Bacillota</taxon>
        <taxon>Bacilli</taxon>
        <taxon>Bacillales</taxon>
        <taxon>Bacillaceae</taxon>
        <taxon>Peribacillus</taxon>
    </lineage>
</organism>
<name>A0A927HB99_9BACI</name>
<protein>
    <submittedName>
        <fullName evidence="2">Helix-turn-helix domain-containing protein</fullName>
    </submittedName>
</protein>
<evidence type="ECO:0000313" key="2">
    <source>
        <dbReference type="EMBL" id="MBD3107183.1"/>
    </source>
</evidence>
<proteinExistence type="predicted"/>
<dbReference type="InterPro" id="IPR001387">
    <property type="entry name" value="Cro/C1-type_HTH"/>
</dbReference>
<accession>A0A927HB99</accession>
<gene>
    <name evidence="2" type="ORF">IEO70_02220</name>
</gene>
<dbReference type="AlphaFoldDB" id="A0A927HB99"/>
<dbReference type="PROSITE" id="PS50943">
    <property type="entry name" value="HTH_CROC1"/>
    <property type="match status" value="1"/>
</dbReference>
<feature type="domain" description="HTH cro/C1-type" evidence="1">
    <location>
        <begin position="54"/>
        <end position="72"/>
    </location>
</feature>
<dbReference type="Gene3D" id="1.10.260.40">
    <property type="entry name" value="lambda repressor-like DNA-binding domains"/>
    <property type="match status" value="1"/>
</dbReference>
<keyword evidence="3" id="KW-1185">Reference proteome</keyword>
<sequence length="89" mass="10486">MITVNYKAINQLLDRTLKEKNYKNRTQLFQILAFKMNISHQHCWRLITKREIHSIHQLNALADALGVDVNDLISIEISEDNHMPIVQIY</sequence>
<dbReference type="RefSeq" id="WP_190996731.1">
    <property type="nucleotide sequence ID" value="NZ_JACXSI010000003.1"/>
</dbReference>
<evidence type="ECO:0000313" key="3">
    <source>
        <dbReference type="Proteomes" id="UP000602076"/>
    </source>
</evidence>
<dbReference type="GO" id="GO:0003677">
    <property type="term" value="F:DNA binding"/>
    <property type="evidence" value="ECO:0007669"/>
    <property type="project" value="InterPro"/>
</dbReference>
<reference evidence="2" key="1">
    <citation type="submission" date="2020-09" db="EMBL/GenBank/DDBJ databases">
        <title>Bacillus faecalis sp. nov., a moderately halophilic bacterium isolated from cow faeces.</title>
        <authorList>
            <person name="Jiang L."/>
            <person name="Lee J."/>
        </authorList>
    </citation>
    <scope>NUCLEOTIDE SEQUENCE</scope>
    <source>
        <strain evidence="2">AGMB 02131</strain>
    </source>
</reference>
<dbReference type="InterPro" id="IPR010982">
    <property type="entry name" value="Lambda_DNA-bd_dom_sf"/>
</dbReference>
<dbReference type="SUPFAM" id="SSF47413">
    <property type="entry name" value="lambda repressor-like DNA-binding domains"/>
    <property type="match status" value="1"/>
</dbReference>
<comment type="caution">
    <text evidence="2">The sequence shown here is derived from an EMBL/GenBank/DDBJ whole genome shotgun (WGS) entry which is preliminary data.</text>
</comment>